<dbReference type="PANTHER" id="PTHR30008:SF0">
    <property type="entry name" value="EXODEOXYRIBONUCLEASE 7 LARGE SUBUNIT"/>
    <property type="match status" value="1"/>
</dbReference>
<evidence type="ECO:0000313" key="4">
    <source>
        <dbReference type="EMBL" id="MDR7356697.1"/>
    </source>
</evidence>
<sequence length="477" mass="53684">MNNPLDFPPETISAGDLSKFIQDSIKGRVYSITGECKDARQWPDSSWNFDLVTKDAVTGSVHFLPCRIWPDGQKRIDKGFTEGGSSLEKVLTDGMSLTVRGETRMWNNRLQLRTLEISSPSIRNGQFHRDQMELLTRFRDRYPGRPRLHLEHDLVHIDSTSGVPVPHANLERVMVIAPENARGTNDFKRQLVRHHSQRSKITYQAITWSTDKAPDRLRSLIHSAHEHRYGMIVLLRGGGHWSELQVFDDEIVAGLIAASEVPVITAIGHKDDVFLADRVARASFVAPSAAASAISKSHDMQFSNRLKAKAEQKAASSLAHLQEITKQLADARTELDSTNNKCLTLRSEAATLDGRYKHDLLEMARRRVRGYSRLATGLTVGLAVAVFFGASGLLDFFGVEPTFPAVLITRCTAIVVAWIITWRLDIARERIKWPAAKPLRVPLTESEWMSEIKTVRTVHRLRKLQRHPPFSAKEAEV</sequence>
<name>A0ABU2BDG8_9MICC</name>
<accession>A0ABU2BDG8</accession>
<evidence type="ECO:0000256" key="1">
    <source>
        <dbReference type="SAM" id="Coils"/>
    </source>
</evidence>
<comment type="caution">
    <text evidence="4">The sequence shown here is derived from an EMBL/GenBank/DDBJ whole genome shotgun (WGS) entry which is preliminary data.</text>
</comment>
<keyword evidence="2" id="KW-0472">Membrane</keyword>
<feature type="transmembrane region" description="Helical" evidence="2">
    <location>
        <begin position="374"/>
        <end position="397"/>
    </location>
</feature>
<keyword evidence="2" id="KW-0812">Transmembrane</keyword>
<evidence type="ECO:0000259" key="3">
    <source>
        <dbReference type="Pfam" id="PF02601"/>
    </source>
</evidence>
<feature type="coiled-coil region" evidence="1">
    <location>
        <begin position="321"/>
        <end position="348"/>
    </location>
</feature>
<evidence type="ECO:0000256" key="2">
    <source>
        <dbReference type="SAM" id="Phobius"/>
    </source>
</evidence>
<dbReference type="Proteomes" id="UP001183817">
    <property type="component" value="Unassembled WGS sequence"/>
</dbReference>
<keyword evidence="2" id="KW-1133">Transmembrane helix</keyword>
<evidence type="ECO:0000313" key="5">
    <source>
        <dbReference type="Proteomes" id="UP001183817"/>
    </source>
</evidence>
<dbReference type="Pfam" id="PF02601">
    <property type="entry name" value="Exonuc_VII_L"/>
    <property type="match status" value="1"/>
</dbReference>
<keyword evidence="1" id="KW-0175">Coiled coil</keyword>
<proteinExistence type="predicted"/>
<dbReference type="PANTHER" id="PTHR30008">
    <property type="entry name" value="EXODEOXYRIBONUCLEASE 7 LARGE SUBUNIT"/>
    <property type="match status" value="1"/>
</dbReference>
<dbReference type="InterPro" id="IPR003753">
    <property type="entry name" value="Exonuc_VII_L"/>
</dbReference>
<dbReference type="EMBL" id="JAVDYI010000001">
    <property type="protein sequence ID" value="MDR7356697.1"/>
    <property type="molecule type" value="Genomic_DNA"/>
</dbReference>
<keyword evidence="5" id="KW-1185">Reference proteome</keyword>
<gene>
    <name evidence="4" type="ORF">J2S64_000388</name>
</gene>
<protein>
    <recommendedName>
        <fullName evidence="3">Exonuclease VII large subunit C-terminal domain-containing protein</fullName>
    </recommendedName>
</protein>
<dbReference type="RefSeq" id="WP_310287681.1">
    <property type="nucleotide sequence ID" value="NZ_BAAAWO010000001.1"/>
</dbReference>
<dbReference type="InterPro" id="IPR020579">
    <property type="entry name" value="Exonuc_VII_lsu_C"/>
</dbReference>
<reference evidence="4 5" key="1">
    <citation type="submission" date="2023-07" db="EMBL/GenBank/DDBJ databases">
        <title>Sequencing the genomes of 1000 actinobacteria strains.</title>
        <authorList>
            <person name="Klenk H.-P."/>
        </authorList>
    </citation>
    <scope>NUCLEOTIDE SEQUENCE [LARGE SCALE GENOMIC DNA]</scope>
    <source>
        <strain evidence="4 5">DSM 20167</strain>
    </source>
</reference>
<feature type="transmembrane region" description="Helical" evidence="2">
    <location>
        <begin position="403"/>
        <end position="422"/>
    </location>
</feature>
<organism evidence="4 5">
    <name type="scientific">Paeniglutamicibacter sulfureus</name>
    <dbReference type="NCBI Taxonomy" id="43666"/>
    <lineage>
        <taxon>Bacteria</taxon>
        <taxon>Bacillati</taxon>
        <taxon>Actinomycetota</taxon>
        <taxon>Actinomycetes</taxon>
        <taxon>Micrococcales</taxon>
        <taxon>Micrococcaceae</taxon>
        <taxon>Paeniglutamicibacter</taxon>
    </lineage>
</organism>
<feature type="domain" description="Exonuclease VII large subunit C-terminal" evidence="3">
    <location>
        <begin position="169"/>
        <end position="370"/>
    </location>
</feature>